<dbReference type="InterPro" id="IPR011701">
    <property type="entry name" value="MFS"/>
</dbReference>
<feature type="transmembrane region" description="Helical" evidence="5">
    <location>
        <begin position="134"/>
        <end position="154"/>
    </location>
</feature>
<proteinExistence type="predicted"/>
<comment type="subcellular location">
    <subcellularLocation>
        <location evidence="1">Membrane</location>
        <topology evidence="1">Multi-pass membrane protein</topology>
    </subcellularLocation>
</comment>
<dbReference type="InterPro" id="IPR036259">
    <property type="entry name" value="MFS_trans_sf"/>
</dbReference>
<protein>
    <recommendedName>
        <fullName evidence="6">Major facilitator superfamily (MFS) profile domain-containing protein</fullName>
    </recommendedName>
</protein>
<feature type="domain" description="Major facilitator superfamily (MFS) profile" evidence="6">
    <location>
        <begin position="1"/>
        <end position="270"/>
    </location>
</feature>
<dbReference type="GO" id="GO:0022857">
    <property type="term" value="F:transmembrane transporter activity"/>
    <property type="evidence" value="ECO:0007669"/>
    <property type="project" value="InterPro"/>
</dbReference>
<feature type="transmembrane region" description="Helical" evidence="5">
    <location>
        <begin position="104"/>
        <end position="122"/>
    </location>
</feature>
<sequence length="270" mass="30625">MAQTGEFEWNELTQSYILAGNTYGSLVTILIGARLAEIFGNKRVCGIAMFMNGFLNILSPICVRWNVAAFIAARVLQGFFSGPFMPANMSLFASWLPPQERARLSGIIFSASNIGSLISMGISGKMASTFGWESLFYVYGVLTALWCVLWMLLVHESPETHPWISDEEKEYIVSNTKKVAIVNMYPNRRLPCLRSFTQLQQRLPEMGSFERKSFDTGRPIEYWPIRALLDISVGTLRCRTIVACFGLFFILAFVVNRLDLTLVYFRQIYT</sequence>
<dbReference type="InterPro" id="IPR020846">
    <property type="entry name" value="MFS_dom"/>
</dbReference>
<name>A0A7R8VLD3_TIMDO</name>
<feature type="transmembrane region" description="Helical" evidence="5">
    <location>
        <begin position="48"/>
        <end position="73"/>
    </location>
</feature>
<evidence type="ECO:0000256" key="5">
    <source>
        <dbReference type="SAM" id="Phobius"/>
    </source>
</evidence>
<dbReference type="FunFam" id="1.20.1250.20:FF:000423">
    <property type="entry name" value="Putative inorganic phosphate cotransporter-like Protein"/>
    <property type="match status" value="1"/>
</dbReference>
<gene>
    <name evidence="7" type="ORF">TDIB3V08_LOCUS5392</name>
</gene>
<evidence type="ECO:0000313" key="7">
    <source>
        <dbReference type="EMBL" id="CAD7199130.1"/>
    </source>
</evidence>
<dbReference type="PANTHER" id="PTHR11662">
    <property type="entry name" value="SOLUTE CARRIER FAMILY 17"/>
    <property type="match status" value="1"/>
</dbReference>
<dbReference type="EMBL" id="OA566584">
    <property type="protein sequence ID" value="CAD7199130.1"/>
    <property type="molecule type" value="Genomic_DNA"/>
</dbReference>
<dbReference type="PANTHER" id="PTHR11662:SF399">
    <property type="entry name" value="FI19708P1-RELATED"/>
    <property type="match status" value="1"/>
</dbReference>
<feature type="transmembrane region" description="Helical" evidence="5">
    <location>
        <begin position="236"/>
        <end position="255"/>
    </location>
</feature>
<organism evidence="7">
    <name type="scientific">Timema douglasi</name>
    <name type="common">Walking stick</name>
    <dbReference type="NCBI Taxonomy" id="61478"/>
    <lineage>
        <taxon>Eukaryota</taxon>
        <taxon>Metazoa</taxon>
        <taxon>Ecdysozoa</taxon>
        <taxon>Arthropoda</taxon>
        <taxon>Hexapoda</taxon>
        <taxon>Insecta</taxon>
        <taxon>Pterygota</taxon>
        <taxon>Neoptera</taxon>
        <taxon>Polyneoptera</taxon>
        <taxon>Phasmatodea</taxon>
        <taxon>Timematodea</taxon>
        <taxon>Timematoidea</taxon>
        <taxon>Timematidae</taxon>
        <taxon>Timema</taxon>
    </lineage>
</organism>
<dbReference type="SUPFAM" id="SSF103473">
    <property type="entry name" value="MFS general substrate transporter"/>
    <property type="match status" value="1"/>
</dbReference>
<evidence type="ECO:0000256" key="3">
    <source>
        <dbReference type="ARBA" id="ARBA00022989"/>
    </source>
</evidence>
<evidence type="ECO:0000256" key="4">
    <source>
        <dbReference type="ARBA" id="ARBA00023136"/>
    </source>
</evidence>
<keyword evidence="2 5" id="KW-0812">Transmembrane</keyword>
<dbReference type="Gene3D" id="1.20.1250.20">
    <property type="entry name" value="MFS general substrate transporter like domains"/>
    <property type="match status" value="1"/>
</dbReference>
<reference evidence="7" key="1">
    <citation type="submission" date="2020-11" db="EMBL/GenBank/DDBJ databases">
        <authorList>
            <person name="Tran Van P."/>
        </authorList>
    </citation>
    <scope>NUCLEOTIDE SEQUENCE</scope>
</reference>
<evidence type="ECO:0000256" key="2">
    <source>
        <dbReference type="ARBA" id="ARBA00022692"/>
    </source>
</evidence>
<keyword evidence="3 5" id="KW-1133">Transmembrane helix</keyword>
<dbReference type="Pfam" id="PF07690">
    <property type="entry name" value="MFS_1"/>
    <property type="match status" value="1"/>
</dbReference>
<dbReference type="GO" id="GO:0016020">
    <property type="term" value="C:membrane"/>
    <property type="evidence" value="ECO:0007669"/>
    <property type="project" value="UniProtKB-SubCell"/>
</dbReference>
<dbReference type="PROSITE" id="PS50850">
    <property type="entry name" value="MFS"/>
    <property type="match status" value="1"/>
</dbReference>
<evidence type="ECO:0000256" key="1">
    <source>
        <dbReference type="ARBA" id="ARBA00004141"/>
    </source>
</evidence>
<accession>A0A7R8VLD3</accession>
<feature type="transmembrane region" description="Helical" evidence="5">
    <location>
        <begin position="16"/>
        <end position="36"/>
    </location>
</feature>
<dbReference type="AlphaFoldDB" id="A0A7R8VLD3"/>
<dbReference type="InterPro" id="IPR050382">
    <property type="entry name" value="MFS_Na/Anion_cotransporter"/>
</dbReference>
<keyword evidence="4 5" id="KW-0472">Membrane</keyword>
<evidence type="ECO:0000259" key="6">
    <source>
        <dbReference type="PROSITE" id="PS50850"/>
    </source>
</evidence>
<dbReference type="GO" id="GO:0006820">
    <property type="term" value="P:monoatomic anion transport"/>
    <property type="evidence" value="ECO:0007669"/>
    <property type="project" value="TreeGrafter"/>
</dbReference>